<keyword evidence="1" id="KW-0812">Transmembrane</keyword>
<dbReference type="Pfam" id="PF09991">
    <property type="entry name" value="DUF2232"/>
    <property type="match status" value="1"/>
</dbReference>
<dbReference type="AlphaFoldDB" id="M2PK30"/>
<sequence>MNTKKLVQGAMIVALFGVMGILNVMTGTFFDSLIGYVMVIPLTWYGYQYGLKNNMIVSFASAAITLMQGMPYFFTIVVYSCILGCFIGEALKEESAKTKIILGSFIISIIYNILLFELLGVLLGISWNQDITELLKLKSLLVNIPYAGMIYQSIDLLSFFVVFISFFESYLILLMIQFIFTRLKIPFHKNYHISTFYLDKKIGYITIGIFIISFILEHYFNYRIIHYILSLSIFILMINGISLISLYFIYISKPHLNSTGLVLMAVPVINIGLIGLGIIDIISDLRRKIMYNKYRGTSYD</sequence>
<keyword evidence="1" id="KW-0472">Membrane</keyword>
<dbReference type="EMBL" id="AGEJ01000027">
    <property type="protein sequence ID" value="EMD15939.1"/>
    <property type="molecule type" value="Genomic_DNA"/>
</dbReference>
<name>M2PK30_9FIRM</name>
<evidence type="ECO:0000313" key="2">
    <source>
        <dbReference type="EMBL" id="EMD15939.1"/>
    </source>
</evidence>
<feature type="transmembrane region" description="Helical" evidence="1">
    <location>
        <begin position="226"/>
        <end position="249"/>
    </location>
</feature>
<evidence type="ECO:0000313" key="3">
    <source>
        <dbReference type="Proteomes" id="UP000011758"/>
    </source>
</evidence>
<feature type="transmembrane region" description="Helical" evidence="1">
    <location>
        <begin position="100"/>
        <end position="127"/>
    </location>
</feature>
<evidence type="ECO:0008006" key="4">
    <source>
        <dbReference type="Google" id="ProtNLM"/>
    </source>
</evidence>
<dbReference type="InterPro" id="IPR018710">
    <property type="entry name" value="DUF2232"/>
</dbReference>
<feature type="transmembrane region" description="Helical" evidence="1">
    <location>
        <begin position="261"/>
        <end position="282"/>
    </location>
</feature>
<feature type="transmembrane region" description="Helical" evidence="1">
    <location>
        <begin position="156"/>
        <end position="181"/>
    </location>
</feature>
<dbReference type="eggNOG" id="COG4241">
    <property type="taxonomic scope" value="Bacteria"/>
</dbReference>
<feature type="transmembrane region" description="Helical" evidence="1">
    <location>
        <begin position="70"/>
        <end position="88"/>
    </location>
</feature>
<dbReference type="Proteomes" id="UP000011758">
    <property type="component" value="Unassembled WGS sequence"/>
</dbReference>
<proteinExistence type="predicted"/>
<feature type="transmembrane region" description="Helical" evidence="1">
    <location>
        <begin position="202"/>
        <end position="220"/>
    </location>
</feature>
<organism evidence="2 3">
    <name type="scientific">Eggerthia catenaformis OT 569 = DSM 20559</name>
    <dbReference type="NCBI Taxonomy" id="999415"/>
    <lineage>
        <taxon>Bacteria</taxon>
        <taxon>Bacillati</taxon>
        <taxon>Bacillota</taxon>
        <taxon>Erysipelotrichia</taxon>
        <taxon>Erysipelotrichales</taxon>
        <taxon>Coprobacillaceae</taxon>
        <taxon>Eggerthia</taxon>
    </lineage>
</organism>
<gene>
    <name evidence="2" type="ORF">HMPREF9943_01772</name>
</gene>
<keyword evidence="3" id="KW-1185">Reference proteome</keyword>
<dbReference type="BioCyc" id="ECAT999415-HMP:GTTI-1837-MONOMER"/>
<dbReference type="OrthoDB" id="1641909at2"/>
<evidence type="ECO:0000256" key="1">
    <source>
        <dbReference type="SAM" id="Phobius"/>
    </source>
</evidence>
<feature type="transmembrane region" description="Helical" evidence="1">
    <location>
        <begin position="33"/>
        <end position="50"/>
    </location>
</feature>
<dbReference type="RefSeq" id="WP_004804223.1">
    <property type="nucleotide sequence ID" value="NZ_KB446650.1"/>
</dbReference>
<comment type="caution">
    <text evidence="2">The sequence shown here is derived from an EMBL/GenBank/DDBJ whole genome shotgun (WGS) entry which is preliminary data.</text>
</comment>
<reference evidence="2 3" key="1">
    <citation type="submission" date="2013-02" db="EMBL/GenBank/DDBJ databases">
        <title>The Genome Sequence of Lactobacillus catenaformis F0143.</title>
        <authorList>
            <consortium name="The Broad Institute Genome Sequencing Platform"/>
            <person name="Earl A."/>
            <person name="Ward D."/>
            <person name="Feldgarden M."/>
            <person name="Gevers D."/>
            <person name="Izard J."/>
            <person name="Blanton J.M."/>
            <person name="Mathney J."/>
            <person name="Dewhirst F.E."/>
            <person name="Young S.K."/>
            <person name="Zeng Q."/>
            <person name="Gargeya S."/>
            <person name="Fitzgerald M."/>
            <person name="Haas B."/>
            <person name="Abouelleil A."/>
            <person name="Alvarado L."/>
            <person name="Arachchi H.M."/>
            <person name="Berlin A."/>
            <person name="Chapman S.B."/>
            <person name="Gearin G."/>
            <person name="Goldberg J."/>
            <person name="Griggs A."/>
            <person name="Gujja S."/>
            <person name="Hansen M."/>
            <person name="Heiman D."/>
            <person name="Howarth C."/>
            <person name="Larimer J."/>
            <person name="Lui A."/>
            <person name="MacDonald P.J.P."/>
            <person name="McCowen C."/>
            <person name="Montmayeur A."/>
            <person name="Murphy C."/>
            <person name="Neiman D."/>
            <person name="Pearson M."/>
            <person name="Priest M."/>
            <person name="Roberts A."/>
            <person name="Saif S."/>
            <person name="Shea T."/>
            <person name="Sisk P."/>
            <person name="Stolte C."/>
            <person name="Sykes S."/>
            <person name="Wortman J."/>
            <person name="Nusbaum C."/>
            <person name="Birren B."/>
        </authorList>
    </citation>
    <scope>NUCLEOTIDE SEQUENCE [LARGE SCALE GENOMIC DNA]</scope>
    <source>
        <strain evidence="2 3">OT 569</strain>
    </source>
</reference>
<feature type="transmembrane region" description="Helical" evidence="1">
    <location>
        <begin position="6"/>
        <end position="26"/>
    </location>
</feature>
<protein>
    <recommendedName>
        <fullName evidence="4">DUF2232 domain-containing protein</fullName>
    </recommendedName>
</protein>
<accession>M2PK30</accession>
<dbReference type="STRING" id="999415.HMPREF9943_01772"/>
<keyword evidence="1" id="KW-1133">Transmembrane helix</keyword>